<name>A0A9D1G789_9FIRM</name>
<dbReference type="PANTHER" id="PTHR48081:SF13">
    <property type="entry name" value="ALPHA_BETA HYDROLASE"/>
    <property type="match status" value="1"/>
</dbReference>
<gene>
    <name evidence="3" type="ORF">IAD42_09870</name>
</gene>
<dbReference type="Pfam" id="PF20434">
    <property type="entry name" value="BD-FAE"/>
    <property type="match status" value="1"/>
</dbReference>
<dbReference type="Proteomes" id="UP000886876">
    <property type="component" value="Unassembled WGS sequence"/>
</dbReference>
<dbReference type="EMBL" id="DVJS01000248">
    <property type="protein sequence ID" value="HIS98272.1"/>
    <property type="molecule type" value="Genomic_DNA"/>
</dbReference>
<evidence type="ECO:0000259" key="2">
    <source>
        <dbReference type="Pfam" id="PF20434"/>
    </source>
</evidence>
<reference evidence="3" key="1">
    <citation type="submission" date="2020-10" db="EMBL/GenBank/DDBJ databases">
        <authorList>
            <person name="Gilroy R."/>
        </authorList>
    </citation>
    <scope>NUCLEOTIDE SEQUENCE</scope>
    <source>
        <strain evidence="3">ChiHecec3B27-6122</strain>
    </source>
</reference>
<dbReference type="SUPFAM" id="SSF53474">
    <property type="entry name" value="alpha/beta-Hydrolases"/>
    <property type="match status" value="1"/>
</dbReference>
<keyword evidence="1 3" id="KW-0378">Hydrolase</keyword>
<accession>A0A9D1G789</accession>
<dbReference type="InterPro" id="IPR050300">
    <property type="entry name" value="GDXG_lipolytic_enzyme"/>
</dbReference>
<sequence>MNEKHPQGAPPPGWTPPMADIDWVKRKYLDVAYANDSPNQRLDIYLPEKGSGPFPTLIHIHGGGFAFGDKRDDHMNAYLKALGWGWAAVSVEYRLSGEAVFPAAVLDCREAVRFLRKSAAKYRLDPARFAVIGGSAGGTLAAMLGMNVPNGAFPGETVAQAGDTEPYVSAAVSQFGPMNFRTMDEQARRNGVSNADHDEPFSPESRYLGCPIPDAPEALCAAADPAAYAGAAMCPIYVQHGTRDRLVPFEQSAEFVQALHDAGLGGRVSFDPIPGADHEDKLFFTDENLELVRAFLERTMKEKS</sequence>
<evidence type="ECO:0000313" key="4">
    <source>
        <dbReference type="Proteomes" id="UP000886876"/>
    </source>
</evidence>
<organism evidence="3 4">
    <name type="scientific">Candidatus Scatomorpha pullistercoris</name>
    <dbReference type="NCBI Taxonomy" id="2840929"/>
    <lineage>
        <taxon>Bacteria</taxon>
        <taxon>Bacillati</taxon>
        <taxon>Bacillota</taxon>
        <taxon>Clostridia</taxon>
        <taxon>Eubacteriales</taxon>
        <taxon>Candidatus Scatomorpha</taxon>
    </lineage>
</organism>
<dbReference type="AlphaFoldDB" id="A0A9D1G789"/>
<dbReference type="PANTHER" id="PTHR48081">
    <property type="entry name" value="AB HYDROLASE SUPERFAMILY PROTEIN C4A8.06C"/>
    <property type="match status" value="1"/>
</dbReference>
<reference evidence="3" key="2">
    <citation type="journal article" date="2021" name="PeerJ">
        <title>Extensive microbial diversity within the chicken gut microbiome revealed by metagenomics and culture.</title>
        <authorList>
            <person name="Gilroy R."/>
            <person name="Ravi A."/>
            <person name="Getino M."/>
            <person name="Pursley I."/>
            <person name="Horton D.L."/>
            <person name="Alikhan N.F."/>
            <person name="Baker D."/>
            <person name="Gharbi K."/>
            <person name="Hall N."/>
            <person name="Watson M."/>
            <person name="Adriaenssens E.M."/>
            <person name="Foster-Nyarko E."/>
            <person name="Jarju S."/>
            <person name="Secka A."/>
            <person name="Antonio M."/>
            <person name="Oren A."/>
            <person name="Chaudhuri R.R."/>
            <person name="La Ragione R."/>
            <person name="Hildebrand F."/>
            <person name="Pallen M.J."/>
        </authorList>
    </citation>
    <scope>NUCLEOTIDE SEQUENCE</scope>
    <source>
        <strain evidence="3">ChiHecec3B27-6122</strain>
    </source>
</reference>
<protein>
    <submittedName>
        <fullName evidence="3">Alpha/beta hydrolase</fullName>
    </submittedName>
</protein>
<feature type="domain" description="BD-FAE-like" evidence="2">
    <location>
        <begin position="42"/>
        <end position="259"/>
    </location>
</feature>
<proteinExistence type="predicted"/>
<dbReference type="InterPro" id="IPR029058">
    <property type="entry name" value="AB_hydrolase_fold"/>
</dbReference>
<evidence type="ECO:0000256" key="1">
    <source>
        <dbReference type="ARBA" id="ARBA00022801"/>
    </source>
</evidence>
<evidence type="ECO:0000313" key="3">
    <source>
        <dbReference type="EMBL" id="HIS98272.1"/>
    </source>
</evidence>
<comment type="caution">
    <text evidence="3">The sequence shown here is derived from an EMBL/GenBank/DDBJ whole genome shotgun (WGS) entry which is preliminary data.</text>
</comment>
<dbReference type="Gene3D" id="3.40.50.1820">
    <property type="entry name" value="alpha/beta hydrolase"/>
    <property type="match status" value="1"/>
</dbReference>
<dbReference type="GO" id="GO:0016787">
    <property type="term" value="F:hydrolase activity"/>
    <property type="evidence" value="ECO:0007669"/>
    <property type="project" value="UniProtKB-KW"/>
</dbReference>
<dbReference type="InterPro" id="IPR049492">
    <property type="entry name" value="BD-FAE-like_dom"/>
</dbReference>